<dbReference type="EMBL" id="LBPY01000012">
    <property type="protein sequence ID" value="KKP66121.1"/>
    <property type="molecule type" value="Genomic_DNA"/>
</dbReference>
<proteinExistence type="predicted"/>
<keyword evidence="1" id="KW-0812">Transmembrane</keyword>
<protein>
    <submittedName>
        <fullName evidence="2">Uncharacterized protein</fullName>
    </submittedName>
</protein>
<keyword evidence="1" id="KW-0472">Membrane</keyword>
<reference evidence="2 3" key="1">
    <citation type="journal article" date="2015" name="Nature">
        <title>rRNA introns, odd ribosomes, and small enigmatic genomes across a large radiation of phyla.</title>
        <authorList>
            <person name="Brown C.T."/>
            <person name="Hug L.A."/>
            <person name="Thomas B.C."/>
            <person name="Sharon I."/>
            <person name="Castelle C.J."/>
            <person name="Singh A."/>
            <person name="Wilkins M.J."/>
            <person name="Williams K.H."/>
            <person name="Banfield J.F."/>
        </authorList>
    </citation>
    <scope>NUCLEOTIDE SEQUENCE [LARGE SCALE GENOMIC DNA]</scope>
</reference>
<dbReference type="AlphaFoldDB" id="A0A0G0BR77"/>
<name>A0A0G0BR77_9BACT</name>
<accession>A0A0G0BR77</accession>
<feature type="transmembrane region" description="Helical" evidence="1">
    <location>
        <begin position="12"/>
        <end position="33"/>
    </location>
</feature>
<organism evidence="2 3">
    <name type="scientific">Candidatus Nomurabacteria bacterium GW2011_GWE1_35_16</name>
    <dbReference type="NCBI Taxonomy" id="1618761"/>
    <lineage>
        <taxon>Bacteria</taxon>
        <taxon>Candidatus Nomuraibacteriota</taxon>
    </lineage>
</organism>
<comment type="caution">
    <text evidence="2">The sequence shown here is derived from an EMBL/GenBank/DDBJ whole genome shotgun (WGS) entry which is preliminary data.</text>
</comment>
<keyword evidence="1" id="KW-1133">Transmembrane helix</keyword>
<sequence>MIKIKELFAHKIFRILKWVILILVGLYIILVIVRTFHYFDVQKTESQVIKIHSTKLSIDDVMGKNLPPDPGIEADKTIQGIDMNFNGIRDDVELAIFKEYPKSAKTRAVLLQYALALQMMSIQPFVNEEVATAVMQEKSRGYICVGTVLDRNEKDESVMNKYFEDSDKLRSFVEEKQLDTIDRINNDKNFYTMVRSYSDIEKDCDIDLSKLPN</sequence>
<evidence type="ECO:0000313" key="2">
    <source>
        <dbReference type="EMBL" id="KKP66121.1"/>
    </source>
</evidence>
<dbReference type="Proteomes" id="UP000034952">
    <property type="component" value="Unassembled WGS sequence"/>
</dbReference>
<evidence type="ECO:0000256" key="1">
    <source>
        <dbReference type="SAM" id="Phobius"/>
    </source>
</evidence>
<evidence type="ECO:0000313" key="3">
    <source>
        <dbReference type="Proteomes" id="UP000034952"/>
    </source>
</evidence>
<gene>
    <name evidence="2" type="ORF">UR64_C0012G0018</name>
</gene>